<protein>
    <submittedName>
        <fullName evidence="1">DUF2125 domain-containing protein</fullName>
    </submittedName>
</protein>
<evidence type="ECO:0000313" key="2">
    <source>
        <dbReference type="Proteomes" id="UP001438953"/>
    </source>
</evidence>
<reference evidence="1 2" key="2">
    <citation type="submission" date="2024-06" db="EMBL/GenBank/DDBJ databases">
        <title>Thioclava kandeliae sp. nov. from a rhizosphere soil sample of Kandelia candel in a mangrove.</title>
        <authorList>
            <person name="Mu T."/>
        </authorList>
    </citation>
    <scope>NUCLEOTIDE SEQUENCE [LARGE SCALE GENOMIC DNA]</scope>
    <source>
        <strain evidence="1 2">CPCC 100088</strain>
    </source>
</reference>
<dbReference type="RefSeq" id="WP_339113232.1">
    <property type="nucleotide sequence ID" value="NZ_JAYWLC010000007.1"/>
</dbReference>
<dbReference type="Proteomes" id="UP001438953">
    <property type="component" value="Unassembled WGS sequence"/>
</dbReference>
<reference evidence="1 2" key="1">
    <citation type="submission" date="2024-01" db="EMBL/GenBank/DDBJ databases">
        <authorList>
            <person name="Deng Y."/>
            <person name="Su J."/>
        </authorList>
    </citation>
    <scope>NUCLEOTIDE SEQUENCE [LARGE SCALE GENOMIC DNA]</scope>
    <source>
        <strain evidence="1 2">CPCC 100088</strain>
    </source>
</reference>
<proteinExistence type="predicted"/>
<sequence length="353" mass="37429">MRKLVGLIIILCVVFGAYWMLVSREIETRAKALIATAEAAGWGSAQAVAVGGFPTRFTANFESPELTQPDGGFSWSAEYAQLNAGVFRPTDITMNLPEEVDLGYAGHDFTLSNLSNRLDVSLGLAKTLPLNSAKLVLDQPEISGEKIDFGANQIVVSLQKAEDSAAAITDPNEADSTLTPAHAYKIGMDMDAVQIPLDVLSDLLPQAKAAGSFLADQIDQIHLDGAVGTATPLDNSSLERAPALQTVKINDFTLDWDSKLVTAKGALTITETGQPEGEITLGTPDWQAWLGVAVDAGLIPRNRVDMVKLLVSQMAGKSGELELPLTIRAGQMKLGPIPLGEAPVIQIPDSAEG</sequence>
<accession>A0ABV1SHU9</accession>
<organism evidence="1 2">
    <name type="scientific">Thioclava kandeliae</name>
    <dbReference type="NCBI Taxonomy" id="3070818"/>
    <lineage>
        <taxon>Bacteria</taxon>
        <taxon>Pseudomonadati</taxon>
        <taxon>Pseudomonadota</taxon>
        <taxon>Alphaproteobacteria</taxon>
        <taxon>Rhodobacterales</taxon>
        <taxon>Paracoccaceae</taxon>
        <taxon>Thioclava</taxon>
    </lineage>
</organism>
<dbReference type="Pfam" id="PF09898">
    <property type="entry name" value="DUF2125"/>
    <property type="match status" value="1"/>
</dbReference>
<keyword evidence="2" id="KW-1185">Reference proteome</keyword>
<dbReference type="EMBL" id="JAYWLC010000007">
    <property type="protein sequence ID" value="MER5172325.1"/>
    <property type="molecule type" value="Genomic_DNA"/>
</dbReference>
<comment type="caution">
    <text evidence="1">The sequence shown here is derived from an EMBL/GenBank/DDBJ whole genome shotgun (WGS) entry which is preliminary data.</text>
</comment>
<evidence type="ECO:0000313" key="1">
    <source>
        <dbReference type="EMBL" id="MER5172325.1"/>
    </source>
</evidence>
<name>A0ABV1SHU9_9RHOB</name>
<dbReference type="InterPro" id="IPR018666">
    <property type="entry name" value="DUF2125"/>
</dbReference>
<gene>
    <name evidence="1" type="ORF">VSX56_11115</name>
</gene>